<evidence type="ECO:0000256" key="5">
    <source>
        <dbReference type="ARBA" id="ARBA00022525"/>
    </source>
</evidence>
<dbReference type="GO" id="GO:0042102">
    <property type="term" value="P:positive regulation of T cell proliferation"/>
    <property type="evidence" value="ECO:0007669"/>
    <property type="project" value="TreeGrafter"/>
</dbReference>
<gene>
    <name evidence="8" type="ORF">XNOV1_A018288</name>
</gene>
<evidence type="ECO:0000256" key="3">
    <source>
        <dbReference type="ARBA" id="ARBA00016749"/>
    </source>
</evidence>
<organism evidence="8 9">
    <name type="scientific">Xyrichtys novacula</name>
    <name type="common">Pearly razorfish</name>
    <name type="synonym">Hemipteronotus novacula</name>
    <dbReference type="NCBI Taxonomy" id="13765"/>
    <lineage>
        <taxon>Eukaryota</taxon>
        <taxon>Metazoa</taxon>
        <taxon>Chordata</taxon>
        <taxon>Craniata</taxon>
        <taxon>Vertebrata</taxon>
        <taxon>Euteleostomi</taxon>
        <taxon>Actinopterygii</taxon>
        <taxon>Neopterygii</taxon>
        <taxon>Teleostei</taxon>
        <taxon>Neoteleostei</taxon>
        <taxon>Acanthomorphata</taxon>
        <taxon>Eupercaria</taxon>
        <taxon>Labriformes</taxon>
        <taxon>Labridae</taxon>
        <taxon>Xyrichtys</taxon>
    </lineage>
</organism>
<dbReference type="PRINTS" id="PR01930">
    <property type="entry name" value="INTRLEUKIN15"/>
</dbReference>
<proteinExistence type="inferred from homology"/>
<dbReference type="GO" id="GO:0001819">
    <property type="term" value="P:positive regulation of cytokine production"/>
    <property type="evidence" value="ECO:0007669"/>
    <property type="project" value="TreeGrafter"/>
</dbReference>
<dbReference type="GO" id="GO:0005615">
    <property type="term" value="C:extracellular space"/>
    <property type="evidence" value="ECO:0007669"/>
    <property type="project" value="UniProtKB-KW"/>
</dbReference>
<dbReference type="PANTHER" id="PTHR14356:SF3">
    <property type="entry name" value="INTERLEUKIN-15"/>
    <property type="match status" value="1"/>
</dbReference>
<dbReference type="GO" id="GO:0042119">
    <property type="term" value="P:neutrophil activation"/>
    <property type="evidence" value="ECO:0007669"/>
    <property type="project" value="TreeGrafter"/>
</dbReference>
<keyword evidence="7" id="KW-1015">Disulfide bond</keyword>
<dbReference type="InterPro" id="IPR020439">
    <property type="entry name" value="IL-15"/>
</dbReference>
<evidence type="ECO:0000313" key="9">
    <source>
        <dbReference type="Proteomes" id="UP001178508"/>
    </source>
</evidence>
<evidence type="ECO:0000256" key="4">
    <source>
        <dbReference type="ARBA" id="ARBA00022514"/>
    </source>
</evidence>
<comment type="similarity">
    <text evidence="2">Belongs to the IL-15/IL-21 family.</text>
</comment>
<sequence>MTDFMTAPPVILVKSTYPGDRNTKCIQFQLACNLCSESHKTQVWLCFLILSLLSSCSSAVSVRDITHLQICLDRLKPYIQKDCKMMSLQCYMLELKMVTVEEEIMDERSDCIFDFYDILPPEATYVGCPPCEAYPLKNITIFIEQLSKLLKELTLMRNVQGT</sequence>
<dbReference type="GO" id="GO:0005125">
    <property type="term" value="F:cytokine activity"/>
    <property type="evidence" value="ECO:0007669"/>
    <property type="project" value="UniProtKB-KW"/>
</dbReference>
<evidence type="ECO:0000256" key="1">
    <source>
        <dbReference type="ARBA" id="ARBA00004613"/>
    </source>
</evidence>
<dbReference type="AlphaFoldDB" id="A0AAV1EUI7"/>
<evidence type="ECO:0000256" key="7">
    <source>
        <dbReference type="ARBA" id="ARBA00023157"/>
    </source>
</evidence>
<dbReference type="InterPro" id="IPR009079">
    <property type="entry name" value="4_helix_cytokine-like_core"/>
</dbReference>
<keyword evidence="4" id="KW-0202">Cytokine</keyword>
<keyword evidence="6" id="KW-0732">Signal</keyword>
<dbReference type="Gene3D" id="1.20.1250.70">
    <property type="entry name" value="Interleukin-15/Interleukin-21"/>
    <property type="match status" value="1"/>
</dbReference>
<protein>
    <recommendedName>
        <fullName evidence="3">Interleukin-15</fullName>
    </recommendedName>
</protein>
<dbReference type="GO" id="GO:0050778">
    <property type="term" value="P:positive regulation of immune response"/>
    <property type="evidence" value="ECO:0007669"/>
    <property type="project" value="TreeGrafter"/>
</dbReference>
<name>A0AAV1EUI7_XYRNO</name>
<evidence type="ECO:0000256" key="6">
    <source>
        <dbReference type="ARBA" id="ARBA00022729"/>
    </source>
</evidence>
<dbReference type="GO" id="GO:0005126">
    <property type="term" value="F:cytokine receptor binding"/>
    <property type="evidence" value="ECO:0007669"/>
    <property type="project" value="InterPro"/>
</dbReference>
<dbReference type="InterPro" id="IPR003443">
    <property type="entry name" value="IL-15/IL-21_fam"/>
</dbReference>
<keyword evidence="9" id="KW-1185">Reference proteome</keyword>
<comment type="subcellular location">
    <subcellularLocation>
        <location evidence="1">Secreted</location>
    </subcellularLocation>
</comment>
<keyword evidence="5" id="KW-0964">Secreted</keyword>
<evidence type="ECO:0000256" key="2">
    <source>
        <dbReference type="ARBA" id="ARBA00006050"/>
    </source>
</evidence>
<dbReference type="SUPFAM" id="SSF47266">
    <property type="entry name" value="4-helical cytokines"/>
    <property type="match status" value="1"/>
</dbReference>
<reference evidence="8" key="1">
    <citation type="submission" date="2023-08" db="EMBL/GenBank/DDBJ databases">
        <authorList>
            <person name="Alioto T."/>
            <person name="Alioto T."/>
            <person name="Gomez Garrido J."/>
        </authorList>
    </citation>
    <scope>NUCLEOTIDE SEQUENCE</scope>
</reference>
<dbReference type="Proteomes" id="UP001178508">
    <property type="component" value="Chromosome 3"/>
</dbReference>
<dbReference type="PANTHER" id="PTHR14356">
    <property type="entry name" value="INTERLEUKIN-15-RELATED"/>
    <property type="match status" value="1"/>
</dbReference>
<dbReference type="EMBL" id="OY660866">
    <property type="protein sequence ID" value="CAJ1052461.1"/>
    <property type="molecule type" value="Genomic_DNA"/>
</dbReference>
<evidence type="ECO:0000313" key="8">
    <source>
        <dbReference type="EMBL" id="CAJ1052461.1"/>
    </source>
</evidence>
<accession>A0AAV1EUI7</accession>
<dbReference type="GO" id="GO:0006955">
    <property type="term" value="P:immune response"/>
    <property type="evidence" value="ECO:0007669"/>
    <property type="project" value="InterPro"/>
</dbReference>